<protein>
    <submittedName>
        <fullName evidence="10">AAA domain-containing protein</fullName>
    </submittedName>
</protein>
<feature type="domain" description="Peptidase C14 caspase" evidence="7">
    <location>
        <begin position="2"/>
        <end position="226"/>
    </location>
</feature>
<evidence type="ECO:0000256" key="4">
    <source>
        <dbReference type="ARBA" id="ARBA00022806"/>
    </source>
</evidence>
<sequence>MKRTALLIGATSYRELSDLKSPRADVDALEKVLKAQGHFDRVRPLHDPHRAEAVEAIEDVLAEAGPGDLVVLSFSGHGLRNSRGRLHFAFGDTRSERLESTGLPAESLQRMLKESRAASKVVLLDCCYSGAFADRFATRSGAGAEEHPDFERQMGAGESAGTYVLASSGALEYAYEGANTGGTDPSPFTAAVVRGLSGAADDSDGDGWIDALDLYQYVHRQVDGQGRQRVTHFNLGASGRLKLSRHAGAATGVALGDPAPPEAEEAGAGRDGVGAANGHAGGGAVHEPDRGGAERPWDTRQWAALFDYYRSCLDRQSVLQQLPDLGSALYAVVGTGRELLLSGESEQVELTGDPARIADGARREGQSLRYGYPAVLFTPVHGKKKGRTGSKVAPLLVMDVEVREDGGRGGVGALVPVGDPELNQEVLLSAADLGEEEIEELLAWFEADWAGQGVAGLADKVRALCGRLGLRQVQNLVPGRLEERLETGRPLTSGARNAAMLYAADPAASAVGQLSADLDHRSGSGLKTERIASTALAALADPAVCGDARRAGGQRPVITGLSNSAQERIQESSMRETLTVATGAPGTGKSELITAVVTTAVAGGESVLVASTNNTAVDEVVDRANRLLPGADLIVRTGNADKKSKEADILGRLRAARLDSSGARTAAERLDLHQRSLGAGHEALEEIGALEHRLAALAPTREGDRARVAEDVALDDAFPDLDSVRRWAHRVGAARERRWTGWFYRWLVRRSLHYGRDEAELEALAAFLDTESEWRRTHARLDRIASPEDAYARIRQLREERRGDGKKYVVAQVARARDEGVSILDERLDNLAARRSTWVGMDRLVRVVRAWATTSRSARVFKPKEGLFDLVVIDEASQCTIADLIPLLFRAKRALIIGDPHQLQPVNSLDASEDRRIQAASGLDEDWLDERSLVYTRSSAYHAAASALARAGRDVLWLDEHYRCHPDIVVPVNRRFYGNRLAVRTRTTGLAAPADRAVTWVDVKGLPERPEGGSCRNPDEAQEVLGLLRELWTDLPADADIGVVTPFAAQKRELERLLGGKAGERIRVGTVHTFQGGERDVMVVSPTAATGVERGAGRWAVRQQNLWNVAVTRARSRLYVVGDRAYWSEQGGLLADLAAHALSPAEEDAPDEARNRLFEALTDGGGSPEAGPVVNGYSCDLLVSGSRGEVAVIVDGAGIGDPAQPGSEAALERILGRAALFQEVSGVRTVRVPAWRCWAEPDAVAMEILSDAG</sequence>
<dbReference type="Pfam" id="PF13087">
    <property type="entry name" value="AAA_12"/>
    <property type="match status" value="1"/>
</dbReference>
<keyword evidence="5" id="KW-0067">ATP-binding</keyword>
<evidence type="ECO:0000313" key="11">
    <source>
        <dbReference type="Proteomes" id="UP001527866"/>
    </source>
</evidence>
<dbReference type="RefSeq" id="WP_270684889.1">
    <property type="nucleotide sequence ID" value="NZ_JAQFWQ010000017.1"/>
</dbReference>
<feature type="region of interest" description="Disordered" evidence="6">
    <location>
        <begin position="253"/>
        <end position="295"/>
    </location>
</feature>
<dbReference type="PANTHER" id="PTHR43788:SF8">
    <property type="entry name" value="DNA-BINDING PROTEIN SMUBP-2"/>
    <property type="match status" value="1"/>
</dbReference>
<dbReference type="InterPro" id="IPR011600">
    <property type="entry name" value="Pept_C14_caspase"/>
</dbReference>
<comment type="similarity">
    <text evidence="1">Belongs to the DNA2/NAM7 helicase family.</text>
</comment>
<organism evidence="10 11">
    <name type="scientific">Nocardiopsis endophytica</name>
    <dbReference type="NCBI Taxonomy" id="3018445"/>
    <lineage>
        <taxon>Bacteria</taxon>
        <taxon>Bacillati</taxon>
        <taxon>Actinomycetota</taxon>
        <taxon>Actinomycetes</taxon>
        <taxon>Streptosporangiales</taxon>
        <taxon>Nocardiopsidaceae</taxon>
        <taxon>Nocardiopsis</taxon>
    </lineage>
</organism>
<comment type="caution">
    <text evidence="10">The sequence shown here is derived from an EMBL/GenBank/DDBJ whole genome shotgun (WGS) entry which is preliminary data.</text>
</comment>
<dbReference type="PANTHER" id="PTHR43788">
    <property type="entry name" value="DNA2/NAM7 HELICASE FAMILY MEMBER"/>
    <property type="match status" value="1"/>
</dbReference>
<feature type="domain" description="DNA2/NAM7 helicase-like C-terminal" evidence="9">
    <location>
        <begin position="950"/>
        <end position="1124"/>
    </location>
</feature>
<dbReference type="Pfam" id="PF13086">
    <property type="entry name" value="AAA_11"/>
    <property type="match status" value="1"/>
</dbReference>
<evidence type="ECO:0000259" key="8">
    <source>
        <dbReference type="Pfam" id="PF13086"/>
    </source>
</evidence>
<evidence type="ECO:0000259" key="9">
    <source>
        <dbReference type="Pfam" id="PF13087"/>
    </source>
</evidence>
<accession>A0ABT4U128</accession>
<feature type="domain" description="DNA2/NAM7 helicase helicase" evidence="8">
    <location>
        <begin position="563"/>
        <end position="906"/>
    </location>
</feature>
<dbReference type="InterPro" id="IPR018247">
    <property type="entry name" value="EF_Hand_1_Ca_BS"/>
</dbReference>
<dbReference type="Pfam" id="PF00656">
    <property type="entry name" value="Peptidase_C14"/>
    <property type="match status" value="1"/>
</dbReference>
<dbReference type="InterPro" id="IPR029030">
    <property type="entry name" value="Caspase-like_dom_sf"/>
</dbReference>
<dbReference type="InterPro" id="IPR047187">
    <property type="entry name" value="SF1_C_Upf1"/>
</dbReference>
<gene>
    <name evidence="10" type="ORF">O4J56_08365</name>
</gene>
<evidence type="ECO:0000259" key="7">
    <source>
        <dbReference type="Pfam" id="PF00656"/>
    </source>
</evidence>
<feature type="compositionally biased region" description="Basic and acidic residues" evidence="6">
    <location>
        <begin position="286"/>
        <end position="295"/>
    </location>
</feature>
<dbReference type="SUPFAM" id="SSF52540">
    <property type="entry name" value="P-loop containing nucleoside triphosphate hydrolases"/>
    <property type="match status" value="1"/>
</dbReference>
<evidence type="ECO:0000256" key="6">
    <source>
        <dbReference type="SAM" id="MobiDB-lite"/>
    </source>
</evidence>
<evidence type="ECO:0000256" key="1">
    <source>
        <dbReference type="ARBA" id="ARBA00007913"/>
    </source>
</evidence>
<dbReference type="InterPro" id="IPR041677">
    <property type="entry name" value="DNA2/NAM7_AAA_11"/>
</dbReference>
<dbReference type="CDD" id="cd18808">
    <property type="entry name" value="SF1_C_Upf1"/>
    <property type="match status" value="1"/>
</dbReference>
<name>A0ABT4U128_9ACTN</name>
<reference evidence="10 11" key="1">
    <citation type="submission" date="2023-01" db="EMBL/GenBank/DDBJ databases">
        <title>Draft genome sequence of Nocardiopsis sp. RSe5-2 isolated from halophytes.</title>
        <authorList>
            <person name="Duangmal K."/>
            <person name="Chantavorakit T."/>
        </authorList>
    </citation>
    <scope>NUCLEOTIDE SEQUENCE [LARGE SCALE GENOMIC DNA]</scope>
    <source>
        <strain evidence="10 11">RSe5-2</strain>
    </source>
</reference>
<dbReference type="Gene3D" id="3.40.50.1460">
    <property type="match status" value="1"/>
</dbReference>
<proteinExistence type="inferred from homology"/>
<dbReference type="Proteomes" id="UP001527866">
    <property type="component" value="Unassembled WGS sequence"/>
</dbReference>
<dbReference type="SUPFAM" id="SSF52129">
    <property type="entry name" value="Caspase-like"/>
    <property type="match status" value="1"/>
</dbReference>
<dbReference type="InterPro" id="IPR041679">
    <property type="entry name" value="DNA2/NAM7-like_C"/>
</dbReference>
<evidence type="ECO:0000256" key="5">
    <source>
        <dbReference type="ARBA" id="ARBA00022840"/>
    </source>
</evidence>
<dbReference type="Gene3D" id="3.40.50.300">
    <property type="entry name" value="P-loop containing nucleotide triphosphate hydrolases"/>
    <property type="match status" value="2"/>
</dbReference>
<evidence type="ECO:0000256" key="2">
    <source>
        <dbReference type="ARBA" id="ARBA00022741"/>
    </source>
</evidence>
<evidence type="ECO:0000256" key="3">
    <source>
        <dbReference type="ARBA" id="ARBA00022801"/>
    </source>
</evidence>
<evidence type="ECO:0000313" key="10">
    <source>
        <dbReference type="EMBL" id="MDA2810645.1"/>
    </source>
</evidence>
<dbReference type="EMBL" id="JAQFWQ010000017">
    <property type="protein sequence ID" value="MDA2810645.1"/>
    <property type="molecule type" value="Genomic_DNA"/>
</dbReference>
<dbReference type="InterPro" id="IPR027417">
    <property type="entry name" value="P-loop_NTPase"/>
</dbReference>
<keyword evidence="11" id="KW-1185">Reference proteome</keyword>
<dbReference type="PROSITE" id="PS00018">
    <property type="entry name" value="EF_HAND_1"/>
    <property type="match status" value="1"/>
</dbReference>
<keyword evidence="4" id="KW-0347">Helicase</keyword>
<keyword evidence="3" id="KW-0378">Hydrolase</keyword>
<dbReference type="NCBIfam" id="NF047832">
    <property type="entry name" value="caspase_w_EACC1"/>
    <property type="match status" value="1"/>
</dbReference>
<dbReference type="InterPro" id="IPR050534">
    <property type="entry name" value="Coronavir_polyprotein_1ab"/>
</dbReference>
<keyword evidence="2" id="KW-0547">Nucleotide-binding</keyword>